<gene>
    <name evidence="1" type="ORF">EI97DRAFT_437387</name>
</gene>
<protein>
    <submittedName>
        <fullName evidence="1">Uncharacterized protein</fullName>
    </submittedName>
</protein>
<sequence length="63" mass="7173">MGAWCRTHPSHPHPPAHLVSDIVSPFFLQPIHSLPFPYQRRTHSPPSKVLSPQHPVDYPFLSV</sequence>
<dbReference type="GeneID" id="54552508"/>
<evidence type="ECO:0000313" key="2">
    <source>
        <dbReference type="Proteomes" id="UP000800097"/>
    </source>
</evidence>
<dbReference type="RefSeq" id="XP_033649444.1">
    <property type="nucleotide sequence ID" value="XM_033799333.1"/>
</dbReference>
<dbReference type="EMBL" id="ML986530">
    <property type="protein sequence ID" value="KAF2271905.1"/>
    <property type="molecule type" value="Genomic_DNA"/>
</dbReference>
<dbReference type="Proteomes" id="UP000800097">
    <property type="component" value="Unassembled WGS sequence"/>
</dbReference>
<name>A0A6A6J647_WESOR</name>
<proteinExistence type="predicted"/>
<dbReference type="AlphaFoldDB" id="A0A6A6J647"/>
<evidence type="ECO:0000313" key="1">
    <source>
        <dbReference type="EMBL" id="KAF2271905.1"/>
    </source>
</evidence>
<organism evidence="1 2">
    <name type="scientific">Westerdykella ornata</name>
    <dbReference type="NCBI Taxonomy" id="318751"/>
    <lineage>
        <taxon>Eukaryota</taxon>
        <taxon>Fungi</taxon>
        <taxon>Dikarya</taxon>
        <taxon>Ascomycota</taxon>
        <taxon>Pezizomycotina</taxon>
        <taxon>Dothideomycetes</taxon>
        <taxon>Pleosporomycetidae</taxon>
        <taxon>Pleosporales</taxon>
        <taxon>Sporormiaceae</taxon>
        <taxon>Westerdykella</taxon>
    </lineage>
</organism>
<keyword evidence="2" id="KW-1185">Reference proteome</keyword>
<accession>A0A6A6J647</accession>
<reference evidence="1" key="1">
    <citation type="journal article" date="2020" name="Stud. Mycol.">
        <title>101 Dothideomycetes genomes: a test case for predicting lifestyles and emergence of pathogens.</title>
        <authorList>
            <person name="Haridas S."/>
            <person name="Albert R."/>
            <person name="Binder M."/>
            <person name="Bloem J."/>
            <person name="Labutti K."/>
            <person name="Salamov A."/>
            <person name="Andreopoulos B."/>
            <person name="Baker S."/>
            <person name="Barry K."/>
            <person name="Bills G."/>
            <person name="Bluhm B."/>
            <person name="Cannon C."/>
            <person name="Castanera R."/>
            <person name="Culley D."/>
            <person name="Daum C."/>
            <person name="Ezra D."/>
            <person name="Gonzalez J."/>
            <person name="Henrissat B."/>
            <person name="Kuo A."/>
            <person name="Liang C."/>
            <person name="Lipzen A."/>
            <person name="Lutzoni F."/>
            <person name="Magnuson J."/>
            <person name="Mondo S."/>
            <person name="Nolan M."/>
            <person name="Ohm R."/>
            <person name="Pangilinan J."/>
            <person name="Park H.-J."/>
            <person name="Ramirez L."/>
            <person name="Alfaro M."/>
            <person name="Sun H."/>
            <person name="Tritt A."/>
            <person name="Yoshinaga Y."/>
            <person name="Zwiers L.-H."/>
            <person name="Turgeon B."/>
            <person name="Goodwin S."/>
            <person name="Spatafora J."/>
            <person name="Crous P."/>
            <person name="Grigoriev I."/>
        </authorList>
    </citation>
    <scope>NUCLEOTIDE SEQUENCE</scope>
    <source>
        <strain evidence="1">CBS 379.55</strain>
    </source>
</reference>